<protein>
    <submittedName>
        <fullName evidence="1">Uncharacterized protein</fullName>
    </submittedName>
</protein>
<evidence type="ECO:0000313" key="1">
    <source>
        <dbReference type="EMBL" id="KAI0088681.1"/>
    </source>
</evidence>
<sequence length="214" mass="24542">MVSVSVIVADLDVSLGSVKSELQHVDLYLLDEDRRVLYRFPTTPGQNAFIIQGEHEFSLPIGTRRMVFRVDVTYRKSFLRIERELKTRFYGDGSMLPADVIEPGSYTYRHTTKKKSVQLMNDLNNKAGFVVFRMYINPQSQPCAMRLDTGRVDHPMLDEIKMWIEIIRAINTRYTTHGFGICLVRETYSSSVYSSSKGELTNLTQSHSVKLCVC</sequence>
<comment type="caution">
    <text evidence="1">The sequence shown here is derived from an EMBL/GenBank/DDBJ whole genome shotgun (WGS) entry which is preliminary data.</text>
</comment>
<proteinExistence type="predicted"/>
<evidence type="ECO:0000313" key="2">
    <source>
        <dbReference type="Proteomes" id="UP001055072"/>
    </source>
</evidence>
<dbReference type="EMBL" id="MU274913">
    <property type="protein sequence ID" value="KAI0088681.1"/>
    <property type="molecule type" value="Genomic_DNA"/>
</dbReference>
<dbReference type="Proteomes" id="UP001055072">
    <property type="component" value="Unassembled WGS sequence"/>
</dbReference>
<organism evidence="1 2">
    <name type="scientific">Irpex rosettiformis</name>
    <dbReference type="NCBI Taxonomy" id="378272"/>
    <lineage>
        <taxon>Eukaryota</taxon>
        <taxon>Fungi</taxon>
        <taxon>Dikarya</taxon>
        <taxon>Basidiomycota</taxon>
        <taxon>Agaricomycotina</taxon>
        <taxon>Agaricomycetes</taxon>
        <taxon>Polyporales</taxon>
        <taxon>Irpicaceae</taxon>
        <taxon>Irpex</taxon>
    </lineage>
</organism>
<accession>A0ACB8U3A7</accession>
<keyword evidence="2" id="KW-1185">Reference proteome</keyword>
<name>A0ACB8U3A7_9APHY</name>
<gene>
    <name evidence="1" type="ORF">BDY19DRAFT_949207</name>
</gene>
<reference evidence="1" key="1">
    <citation type="journal article" date="2021" name="Environ. Microbiol.">
        <title>Gene family expansions and transcriptome signatures uncover fungal adaptations to wood decay.</title>
        <authorList>
            <person name="Hage H."/>
            <person name="Miyauchi S."/>
            <person name="Viragh M."/>
            <person name="Drula E."/>
            <person name="Min B."/>
            <person name="Chaduli D."/>
            <person name="Navarro D."/>
            <person name="Favel A."/>
            <person name="Norest M."/>
            <person name="Lesage-Meessen L."/>
            <person name="Balint B."/>
            <person name="Merenyi Z."/>
            <person name="de Eugenio L."/>
            <person name="Morin E."/>
            <person name="Martinez A.T."/>
            <person name="Baldrian P."/>
            <person name="Stursova M."/>
            <person name="Martinez M.J."/>
            <person name="Novotny C."/>
            <person name="Magnuson J.K."/>
            <person name="Spatafora J.W."/>
            <person name="Maurice S."/>
            <person name="Pangilinan J."/>
            <person name="Andreopoulos W."/>
            <person name="LaButti K."/>
            <person name="Hundley H."/>
            <person name="Na H."/>
            <person name="Kuo A."/>
            <person name="Barry K."/>
            <person name="Lipzen A."/>
            <person name="Henrissat B."/>
            <person name="Riley R."/>
            <person name="Ahrendt S."/>
            <person name="Nagy L.G."/>
            <person name="Grigoriev I.V."/>
            <person name="Martin F."/>
            <person name="Rosso M.N."/>
        </authorList>
    </citation>
    <scope>NUCLEOTIDE SEQUENCE</scope>
    <source>
        <strain evidence="1">CBS 384.51</strain>
    </source>
</reference>